<dbReference type="InterPro" id="IPR002737">
    <property type="entry name" value="MEMO1_fam"/>
</dbReference>
<comment type="similarity">
    <text evidence="1 2">Belongs to the MEMO1 family.</text>
</comment>
<dbReference type="PANTHER" id="PTHR11060">
    <property type="entry name" value="PROTEIN MEMO1"/>
    <property type="match status" value="1"/>
</dbReference>
<sequence length="277" mass="29784">MRPASEKTSVRPAAVAGFFYPADPQELRSEVARYLDSASSDSLRTPQGTPKALIVPHAGYIYSGRVAAAAYAAIAARRDTIRRVVLLGPSHRVYLHGVAVPRSDSFATPLGEIPVDAERRHKLIASGEVMSADAPHAQEHSLEVQLPFLQMLLGDFELLPLVAGTAEPAHVAAVLDAAWGDEETLVLISSDLSHYHTYDLARRIDGDTSEAILQKQITLTGEQACGAVCINGLLHLARHRPLDVSEILRMNSGDTAGDRQRVVGYGAFAIHEPASLS</sequence>
<evidence type="ECO:0000256" key="1">
    <source>
        <dbReference type="ARBA" id="ARBA00006315"/>
    </source>
</evidence>
<protein>
    <recommendedName>
        <fullName evidence="2">MEMO1 family protein HNQ60_003959</fullName>
    </recommendedName>
</protein>
<dbReference type="AlphaFoldDB" id="A0A841HRY9"/>
<organism evidence="3 4">
    <name type="scientific">Povalibacter uvarum</name>
    <dbReference type="NCBI Taxonomy" id="732238"/>
    <lineage>
        <taxon>Bacteria</taxon>
        <taxon>Pseudomonadati</taxon>
        <taxon>Pseudomonadota</taxon>
        <taxon>Gammaproteobacteria</taxon>
        <taxon>Steroidobacterales</taxon>
        <taxon>Steroidobacteraceae</taxon>
        <taxon>Povalibacter</taxon>
    </lineage>
</organism>
<comment type="caution">
    <text evidence="3">The sequence shown here is derived from an EMBL/GenBank/DDBJ whole genome shotgun (WGS) entry which is preliminary data.</text>
</comment>
<evidence type="ECO:0000256" key="2">
    <source>
        <dbReference type="HAMAP-Rule" id="MF_00055"/>
    </source>
</evidence>
<name>A0A841HRY9_9GAMM</name>
<evidence type="ECO:0000313" key="4">
    <source>
        <dbReference type="Proteomes" id="UP000588068"/>
    </source>
</evidence>
<dbReference type="CDD" id="cd07361">
    <property type="entry name" value="MEMO_like"/>
    <property type="match status" value="1"/>
</dbReference>
<dbReference type="RefSeq" id="WP_184334478.1">
    <property type="nucleotide sequence ID" value="NZ_JACHHZ010000005.1"/>
</dbReference>
<keyword evidence="4" id="KW-1185">Reference proteome</keyword>
<evidence type="ECO:0000313" key="3">
    <source>
        <dbReference type="EMBL" id="MBB6095069.1"/>
    </source>
</evidence>
<dbReference type="PANTHER" id="PTHR11060:SF0">
    <property type="entry name" value="PROTEIN MEMO1"/>
    <property type="match status" value="1"/>
</dbReference>
<reference evidence="3 4" key="1">
    <citation type="submission" date="2020-08" db="EMBL/GenBank/DDBJ databases">
        <title>Genomic Encyclopedia of Type Strains, Phase IV (KMG-IV): sequencing the most valuable type-strain genomes for metagenomic binning, comparative biology and taxonomic classification.</title>
        <authorList>
            <person name="Goeker M."/>
        </authorList>
    </citation>
    <scope>NUCLEOTIDE SEQUENCE [LARGE SCALE GENOMIC DNA]</scope>
    <source>
        <strain evidence="3 4">DSM 26723</strain>
    </source>
</reference>
<dbReference type="Proteomes" id="UP000588068">
    <property type="component" value="Unassembled WGS sequence"/>
</dbReference>
<dbReference type="NCBIfam" id="TIGR04336">
    <property type="entry name" value="AmmeMemoSam_B"/>
    <property type="match status" value="1"/>
</dbReference>
<dbReference type="HAMAP" id="MF_00055">
    <property type="entry name" value="MEMO1"/>
    <property type="match status" value="1"/>
</dbReference>
<dbReference type="Gene3D" id="3.40.830.10">
    <property type="entry name" value="LigB-like"/>
    <property type="match status" value="1"/>
</dbReference>
<dbReference type="EMBL" id="JACHHZ010000005">
    <property type="protein sequence ID" value="MBB6095069.1"/>
    <property type="molecule type" value="Genomic_DNA"/>
</dbReference>
<dbReference type="Pfam" id="PF01875">
    <property type="entry name" value="Memo"/>
    <property type="match status" value="1"/>
</dbReference>
<gene>
    <name evidence="3" type="ORF">HNQ60_003959</name>
</gene>
<proteinExistence type="inferred from homology"/>
<accession>A0A841HRY9</accession>